<name>A0A3Q3KWF4_9LABR</name>
<evidence type="ECO:0000313" key="2">
    <source>
        <dbReference type="Ensembl" id="ENSLBEP00000001234.1"/>
    </source>
</evidence>
<proteinExistence type="predicted"/>
<keyword evidence="3" id="KW-1185">Reference proteome</keyword>
<dbReference type="AlphaFoldDB" id="A0A3Q3KWF4"/>
<evidence type="ECO:0000256" key="1">
    <source>
        <dbReference type="SAM" id="SignalP"/>
    </source>
</evidence>
<organism evidence="2 3">
    <name type="scientific">Labrus bergylta</name>
    <name type="common">ballan wrasse</name>
    <dbReference type="NCBI Taxonomy" id="56723"/>
    <lineage>
        <taxon>Eukaryota</taxon>
        <taxon>Metazoa</taxon>
        <taxon>Chordata</taxon>
        <taxon>Craniata</taxon>
        <taxon>Vertebrata</taxon>
        <taxon>Euteleostomi</taxon>
        <taxon>Actinopterygii</taxon>
        <taxon>Neopterygii</taxon>
        <taxon>Teleostei</taxon>
        <taxon>Neoteleostei</taxon>
        <taxon>Acanthomorphata</taxon>
        <taxon>Eupercaria</taxon>
        <taxon>Labriformes</taxon>
        <taxon>Labridae</taxon>
        <taxon>Labrus</taxon>
    </lineage>
</organism>
<accession>A0A3Q3KWF4</accession>
<dbReference type="InParanoid" id="A0A3Q3KWF4"/>
<feature type="signal peptide" evidence="1">
    <location>
        <begin position="1"/>
        <end position="34"/>
    </location>
</feature>
<reference evidence="2" key="2">
    <citation type="submission" date="2025-09" db="UniProtKB">
        <authorList>
            <consortium name="Ensembl"/>
        </authorList>
    </citation>
    <scope>IDENTIFICATION</scope>
</reference>
<dbReference type="Proteomes" id="UP000261660">
    <property type="component" value="Unplaced"/>
</dbReference>
<feature type="chain" id="PRO_5018695062" description="Secreted protein" evidence="1">
    <location>
        <begin position="35"/>
        <end position="82"/>
    </location>
</feature>
<reference evidence="2" key="1">
    <citation type="submission" date="2025-08" db="UniProtKB">
        <authorList>
            <consortium name="Ensembl"/>
        </authorList>
    </citation>
    <scope>IDENTIFICATION</scope>
</reference>
<dbReference type="Ensembl" id="ENSLBET00000001323.1">
    <property type="protein sequence ID" value="ENSLBEP00000001234.1"/>
    <property type="gene ID" value="ENSLBEG00000000979.1"/>
</dbReference>
<sequence length="82" mass="9137">MNMLCVFHYVVLCVHMSLMKMTAILSALLPPIHAALLPSSHTLFNHSCLSFLSQRTLVEMSLTPPPLHCTCKGKKLRMNSPC</sequence>
<protein>
    <recommendedName>
        <fullName evidence="4">Secreted protein</fullName>
    </recommendedName>
</protein>
<evidence type="ECO:0000313" key="3">
    <source>
        <dbReference type="Proteomes" id="UP000261660"/>
    </source>
</evidence>
<evidence type="ECO:0008006" key="4">
    <source>
        <dbReference type="Google" id="ProtNLM"/>
    </source>
</evidence>
<keyword evidence="1" id="KW-0732">Signal</keyword>